<dbReference type="InterPro" id="IPR036691">
    <property type="entry name" value="Endo/exonu/phosph_ase_sf"/>
</dbReference>
<keyword evidence="2" id="KW-1185">Reference proteome</keyword>
<name>A0A4R2L141_9GAMM</name>
<dbReference type="EMBL" id="SLWY01000025">
    <property type="protein sequence ID" value="TCO77529.1"/>
    <property type="molecule type" value="Genomic_DNA"/>
</dbReference>
<sequence>MPVYKVFTWNMQRAQSVSSRLVHQPNAVVRERYRVLKALVDWADFGFITEPGKDIRDNLNNYHLPGLQRNFCTSQLGDNQNDASACRPLVYSKVPFSGFPSTNESYACYSSGSDEANRYPAIAMVTLPQGDGNGNNQLLLVSFHATSGFGAYENCRGYFDSFYQFRQGGFGPTAIPLLWIVGGDFNCNGGSGIYMPPTFTHQSGHILDGFFADQNGTNFQVTQSTAAQTYLTVNGGEGQLITNTHVDPHGYVVNGHHLSDHVPVFAELCIKRRPADMDIDTTNIVNTPRNRRKSAKYTTGMDTS</sequence>
<proteinExistence type="predicted"/>
<reference evidence="1 2" key="1">
    <citation type="submission" date="2019-03" db="EMBL/GenBank/DDBJ databases">
        <title>Genomic Encyclopedia of Type Strains, Phase IV (KMG-IV): sequencing the most valuable type-strain genomes for metagenomic binning, comparative biology and taxonomic classification.</title>
        <authorList>
            <person name="Goeker M."/>
        </authorList>
    </citation>
    <scope>NUCLEOTIDE SEQUENCE [LARGE SCALE GENOMIC DNA]</scope>
    <source>
        <strain evidence="1 2">DSM 25287</strain>
    </source>
</reference>
<dbReference type="RefSeq" id="WP_132545361.1">
    <property type="nucleotide sequence ID" value="NZ_SLWY01000025.1"/>
</dbReference>
<dbReference type="SUPFAM" id="SSF56219">
    <property type="entry name" value="DNase I-like"/>
    <property type="match status" value="1"/>
</dbReference>
<protein>
    <recommendedName>
        <fullName evidence="3">Endonuclease/exonuclease/phosphatase family protein</fullName>
    </recommendedName>
</protein>
<organism evidence="1 2">
    <name type="scientific">Plasticicumulans lactativorans</name>
    <dbReference type="NCBI Taxonomy" id="1133106"/>
    <lineage>
        <taxon>Bacteria</taxon>
        <taxon>Pseudomonadati</taxon>
        <taxon>Pseudomonadota</taxon>
        <taxon>Gammaproteobacteria</taxon>
        <taxon>Candidatus Competibacteraceae</taxon>
        <taxon>Plasticicumulans</taxon>
    </lineage>
</organism>
<dbReference type="AlphaFoldDB" id="A0A4R2L141"/>
<accession>A0A4R2L141</accession>
<evidence type="ECO:0008006" key="3">
    <source>
        <dbReference type="Google" id="ProtNLM"/>
    </source>
</evidence>
<gene>
    <name evidence="1" type="ORF">EV699_12532</name>
</gene>
<comment type="caution">
    <text evidence="1">The sequence shown here is derived from an EMBL/GenBank/DDBJ whole genome shotgun (WGS) entry which is preliminary data.</text>
</comment>
<dbReference type="Gene3D" id="3.60.10.10">
    <property type="entry name" value="Endonuclease/exonuclease/phosphatase"/>
    <property type="match status" value="1"/>
</dbReference>
<evidence type="ECO:0000313" key="1">
    <source>
        <dbReference type="EMBL" id="TCO77529.1"/>
    </source>
</evidence>
<evidence type="ECO:0000313" key="2">
    <source>
        <dbReference type="Proteomes" id="UP000295765"/>
    </source>
</evidence>
<dbReference type="Proteomes" id="UP000295765">
    <property type="component" value="Unassembled WGS sequence"/>
</dbReference>